<dbReference type="AlphaFoldDB" id="A0AAX6GE61"/>
<dbReference type="GO" id="GO:0046872">
    <property type="term" value="F:metal ion binding"/>
    <property type="evidence" value="ECO:0007669"/>
    <property type="project" value="UniProtKB-KW"/>
</dbReference>
<dbReference type="InterPro" id="IPR044861">
    <property type="entry name" value="IPNS-like_FE2OG_OXY"/>
</dbReference>
<proteinExistence type="inferred from homology"/>
<evidence type="ECO:0000313" key="4">
    <source>
        <dbReference type="EMBL" id="KAJ6826949.1"/>
    </source>
</evidence>
<dbReference type="Gene3D" id="2.60.120.330">
    <property type="entry name" value="B-lactam Antibiotic, Isopenicillin N Synthase, Chain"/>
    <property type="match status" value="1"/>
</dbReference>
<evidence type="ECO:0000256" key="2">
    <source>
        <dbReference type="SAM" id="MobiDB-lite"/>
    </source>
</evidence>
<keyword evidence="1" id="KW-0479">Metal-binding</keyword>
<feature type="domain" description="Fe2OG dioxygenase" evidence="3">
    <location>
        <begin position="173"/>
        <end position="320"/>
    </location>
</feature>
<sequence>MFKTTTISITQPPERRPNHVRPARRSLSSSTTPEPASRASSTPASPPSPPSSTTPAPSSPPPAPAPPSPSHRRPLPPPPRRRRSRPHRRLLLGFFHVVNHPPPPPLSSPAPSPPSGPSTTSPPPSDRPTTPPERRRRLLRLQLRPLPLPAPPPGATPSRSPGPRASPTRAGSPGVPPRAGRARGGGEGSRENCHGAAGRGAGGGERPAGGDDVPGGEADGVPLLPLVPRAGADEGPRGAHRSGVVTLRRRRRVGGLQVKWEGEDGQCRWVDVEPVEGALLVNVGDLLQMISNDEYKSVEHRVVANSHKEGRVSIAVFFNPGKRGETDLYGPLPELVSPEKTCSLSKFHNVGVPGNLLQERIGQQVPGGLLQVIEEHWAANV</sequence>
<dbReference type="SUPFAM" id="SSF51197">
    <property type="entry name" value="Clavaminate synthase-like"/>
    <property type="match status" value="1"/>
</dbReference>
<protein>
    <submittedName>
        <fullName evidence="4">1-aminocyclopropane-1-carboxylate oxidase-like protein 3-like</fullName>
    </submittedName>
</protein>
<keyword evidence="5" id="KW-1185">Reference proteome</keyword>
<dbReference type="PROSITE" id="PS51471">
    <property type="entry name" value="FE2OG_OXY"/>
    <property type="match status" value="1"/>
</dbReference>
<evidence type="ECO:0000313" key="5">
    <source>
        <dbReference type="Proteomes" id="UP001140949"/>
    </source>
</evidence>
<feature type="compositionally biased region" description="Low complexity" evidence="2">
    <location>
        <begin position="28"/>
        <end position="43"/>
    </location>
</feature>
<keyword evidence="1" id="KW-0408">Iron</keyword>
<dbReference type="GO" id="GO:0016491">
    <property type="term" value="F:oxidoreductase activity"/>
    <property type="evidence" value="ECO:0007669"/>
    <property type="project" value="UniProtKB-KW"/>
</dbReference>
<dbReference type="EMBL" id="JANAVB010020597">
    <property type="protein sequence ID" value="KAJ6826949.1"/>
    <property type="molecule type" value="Genomic_DNA"/>
</dbReference>
<comment type="caution">
    <text evidence="4">The sequence shown here is derived from an EMBL/GenBank/DDBJ whole genome shotgun (WGS) entry which is preliminary data.</text>
</comment>
<feature type="compositionally biased region" description="Polar residues" evidence="2">
    <location>
        <begin position="1"/>
        <end position="11"/>
    </location>
</feature>
<feature type="compositionally biased region" description="Pro residues" evidence="2">
    <location>
        <begin position="100"/>
        <end position="131"/>
    </location>
</feature>
<feature type="compositionally biased region" description="Pro residues" evidence="2">
    <location>
        <begin position="44"/>
        <end position="69"/>
    </location>
</feature>
<keyword evidence="1" id="KW-0560">Oxidoreductase</keyword>
<reference evidence="4" key="2">
    <citation type="submission" date="2023-04" db="EMBL/GenBank/DDBJ databases">
        <authorList>
            <person name="Bruccoleri R.E."/>
            <person name="Oakeley E.J."/>
            <person name="Faust A.-M."/>
            <person name="Dessus-Babus S."/>
            <person name="Altorfer M."/>
            <person name="Burckhardt D."/>
            <person name="Oertli M."/>
            <person name="Naumann U."/>
            <person name="Petersen F."/>
            <person name="Wong J."/>
        </authorList>
    </citation>
    <scope>NUCLEOTIDE SEQUENCE</scope>
    <source>
        <strain evidence="4">GSM-AAB239-AS_SAM_17_03QT</strain>
        <tissue evidence="4">Leaf</tissue>
    </source>
</reference>
<dbReference type="InterPro" id="IPR027443">
    <property type="entry name" value="IPNS-like_sf"/>
</dbReference>
<gene>
    <name evidence="4" type="ORF">M6B38_369840</name>
</gene>
<accession>A0AAX6GE61</accession>
<feature type="compositionally biased region" description="Pro residues" evidence="2">
    <location>
        <begin position="146"/>
        <end position="155"/>
    </location>
</feature>
<dbReference type="InterPro" id="IPR050231">
    <property type="entry name" value="Iron_ascorbate_oxido_reductase"/>
</dbReference>
<dbReference type="InterPro" id="IPR005123">
    <property type="entry name" value="Oxoglu/Fe-dep_dioxygenase_dom"/>
</dbReference>
<organism evidence="4 5">
    <name type="scientific">Iris pallida</name>
    <name type="common">Sweet iris</name>
    <dbReference type="NCBI Taxonomy" id="29817"/>
    <lineage>
        <taxon>Eukaryota</taxon>
        <taxon>Viridiplantae</taxon>
        <taxon>Streptophyta</taxon>
        <taxon>Embryophyta</taxon>
        <taxon>Tracheophyta</taxon>
        <taxon>Spermatophyta</taxon>
        <taxon>Magnoliopsida</taxon>
        <taxon>Liliopsida</taxon>
        <taxon>Asparagales</taxon>
        <taxon>Iridaceae</taxon>
        <taxon>Iridoideae</taxon>
        <taxon>Irideae</taxon>
        <taxon>Iris</taxon>
    </lineage>
</organism>
<dbReference type="Proteomes" id="UP001140949">
    <property type="component" value="Unassembled WGS sequence"/>
</dbReference>
<feature type="compositionally biased region" description="Gly residues" evidence="2">
    <location>
        <begin position="197"/>
        <end position="207"/>
    </location>
</feature>
<evidence type="ECO:0000259" key="3">
    <source>
        <dbReference type="PROSITE" id="PS51471"/>
    </source>
</evidence>
<feature type="compositionally biased region" description="Low complexity" evidence="2">
    <location>
        <begin position="156"/>
        <end position="179"/>
    </location>
</feature>
<dbReference type="Pfam" id="PF03171">
    <property type="entry name" value="2OG-FeII_Oxy"/>
    <property type="match status" value="1"/>
</dbReference>
<feature type="region of interest" description="Disordered" evidence="2">
    <location>
        <begin position="1"/>
        <end position="219"/>
    </location>
</feature>
<comment type="similarity">
    <text evidence="1">Belongs to the iron/ascorbate-dependent oxidoreductase family.</text>
</comment>
<dbReference type="PANTHER" id="PTHR47990">
    <property type="entry name" value="2-OXOGLUTARATE (2OG) AND FE(II)-DEPENDENT OXYGENASE SUPERFAMILY PROTEIN-RELATED"/>
    <property type="match status" value="1"/>
</dbReference>
<evidence type="ECO:0000256" key="1">
    <source>
        <dbReference type="RuleBase" id="RU003682"/>
    </source>
</evidence>
<feature type="compositionally biased region" description="Basic residues" evidence="2">
    <location>
        <begin position="70"/>
        <end position="90"/>
    </location>
</feature>
<reference evidence="4" key="1">
    <citation type="journal article" date="2023" name="GigaByte">
        <title>Genome assembly of the bearded iris, Iris pallida Lam.</title>
        <authorList>
            <person name="Bruccoleri R.E."/>
            <person name="Oakeley E.J."/>
            <person name="Faust A.M.E."/>
            <person name="Altorfer M."/>
            <person name="Dessus-Babus S."/>
            <person name="Burckhardt D."/>
            <person name="Oertli M."/>
            <person name="Naumann U."/>
            <person name="Petersen F."/>
            <person name="Wong J."/>
        </authorList>
    </citation>
    <scope>NUCLEOTIDE SEQUENCE</scope>
    <source>
        <strain evidence="4">GSM-AAB239-AS_SAM_17_03QT</strain>
    </source>
</reference>
<name>A0AAX6GE61_IRIPA</name>